<dbReference type="EMBL" id="FOQG01000005">
    <property type="protein sequence ID" value="SFI13461.1"/>
    <property type="molecule type" value="Genomic_DNA"/>
</dbReference>
<proteinExistence type="predicted"/>
<gene>
    <name evidence="1" type="ORF">SAMN05216561_105101</name>
</gene>
<organism evidence="1 2">
    <name type="scientific">Nocardioides psychrotolerans</name>
    <dbReference type="NCBI Taxonomy" id="1005945"/>
    <lineage>
        <taxon>Bacteria</taxon>
        <taxon>Bacillati</taxon>
        <taxon>Actinomycetota</taxon>
        <taxon>Actinomycetes</taxon>
        <taxon>Propionibacteriales</taxon>
        <taxon>Nocardioidaceae</taxon>
        <taxon>Nocardioides</taxon>
    </lineage>
</organism>
<reference evidence="1 2" key="1">
    <citation type="submission" date="2016-10" db="EMBL/GenBank/DDBJ databases">
        <authorList>
            <person name="de Groot N.N."/>
        </authorList>
    </citation>
    <scope>NUCLEOTIDE SEQUENCE [LARGE SCALE GENOMIC DNA]</scope>
    <source>
        <strain evidence="1 2">CGMCC 1.11156</strain>
    </source>
</reference>
<dbReference type="Proteomes" id="UP000198649">
    <property type="component" value="Unassembled WGS sequence"/>
</dbReference>
<sequence>MAPHRYEPQLFGGHDDYSVGEYFTTIDPDTMQCLHATSF</sequence>
<evidence type="ECO:0000313" key="2">
    <source>
        <dbReference type="Proteomes" id="UP000198649"/>
    </source>
</evidence>
<keyword evidence="2" id="KW-1185">Reference proteome</keyword>
<name>A0A1I3FRB5_9ACTN</name>
<evidence type="ECO:0000313" key="1">
    <source>
        <dbReference type="EMBL" id="SFI13461.1"/>
    </source>
</evidence>
<accession>A0A1I3FRB5</accession>
<dbReference type="AlphaFoldDB" id="A0A1I3FRB5"/>
<protein>
    <submittedName>
        <fullName evidence="1">Uncharacterized protein</fullName>
    </submittedName>
</protein>